<evidence type="ECO:0000313" key="5">
    <source>
        <dbReference type="Proteomes" id="UP000188354"/>
    </source>
</evidence>
<dbReference type="Proteomes" id="UP000188354">
    <property type="component" value="Chromosome LG11"/>
</dbReference>
<feature type="non-terminal residue" evidence="4">
    <location>
        <position position="1"/>
    </location>
</feature>
<dbReference type="Gramene" id="OIW01366">
    <property type="protein sequence ID" value="OIW01366"/>
    <property type="gene ID" value="TanjilG_12906"/>
</dbReference>
<sequence length="418" mass="47684">HIEDCDHEKLESEVIALDNELILKERETQDVLKELEFTKRRVEELKSKLQKEEAKVKSVPYHEENVNLVTSLNVVKPLSEDFTFYPSSNPGLVLMELKRAKLILTTKKHDLADRRACVELLNKKLAKERIELEKTRERLTLNCWKIFSLEEELNQNKLRLHMAKCSEIKYAIDDPSDITREIQRQISESEHFTKIGEAAKSELLRTISEIEQTKLLIKTNGMWLDAAIKIKEASKASEAVALADINALSDQDSEEVILSFEEYTALLCKAGAAKEQSEKRVIDAMLELDEANLSKMYISKREEIATKEVIRNKKALNEAVERVEAANRGKVAVEEALSKCRREGHKRRPSINKSTMFMNPTHYRRSSRSLELNGMNLENGESNLVSVGQILKSELLVPQESEAGMPTGRNSVLLDQMP</sequence>
<dbReference type="GO" id="GO:0005829">
    <property type="term" value="C:cytosol"/>
    <property type="evidence" value="ECO:0007669"/>
    <property type="project" value="TreeGrafter"/>
</dbReference>
<evidence type="ECO:0000313" key="4">
    <source>
        <dbReference type="EMBL" id="OIW01366.1"/>
    </source>
</evidence>
<accession>A0A1J7GLR4</accession>
<evidence type="ECO:0000256" key="3">
    <source>
        <dbReference type="SAM" id="Coils"/>
    </source>
</evidence>
<evidence type="ECO:0000256" key="1">
    <source>
        <dbReference type="ARBA" id="ARBA00005485"/>
    </source>
</evidence>
<keyword evidence="2 3" id="KW-0175">Coiled coil</keyword>
<dbReference type="InterPro" id="IPR008545">
    <property type="entry name" value="Web"/>
</dbReference>
<dbReference type="EMBL" id="CM007371">
    <property type="protein sequence ID" value="OIW01366.1"/>
    <property type="molecule type" value="Genomic_DNA"/>
</dbReference>
<dbReference type="Pfam" id="PF05701">
    <property type="entry name" value="WEMBL"/>
    <property type="match status" value="1"/>
</dbReference>
<dbReference type="PANTHER" id="PTHR32054:SF4">
    <property type="entry name" value="OS07G0677900 PROTEIN"/>
    <property type="match status" value="1"/>
</dbReference>
<evidence type="ECO:0000256" key="2">
    <source>
        <dbReference type="ARBA" id="ARBA00023054"/>
    </source>
</evidence>
<feature type="coiled-coil region" evidence="3">
    <location>
        <begin position="7"/>
        <end position="55"/>
    </location>
</feature>
<dbReference type="PANTHER" id="PTHR32054">
    <property type="entry name" value="HEAVY CHAIN, PUTATIVE, EXPRESSED-RELATED-RELATED"/>
    <property type="match status" value="1"/>
</dbReference>
<comment type="similarity">
    <text evidence="1">Belongs to the WEB family.</text>
</comment>
<keyword evidence="5" id="KW-1185">Reference proteome</keyword>
<name>A0A1J7GLR4_LUPAN</name>
<evidence type="ECO:0008006" key="6">
    <source>
        <dbReference type="Google" id="ProtNLM"/>
    </source>
</evidence>
<organism evidence="4 5">
    <name type="scientific">Lupinus angustifolius</name>
    <name type="common">Narrow-leaved blue lupine</name>
    <dbReference type="NCBI Taxonomy" id="3871"/>
    <lineage>
        <taxon>Eukaryota</taxon>
        <taxon>Viridiplantae</taxon>
        <taxon>Streptophyta</taxon>
        <taxon>Embryophyta</taxon>
        <taxon>Tracheophyta</taxon>
        <taxon>Spermatophyta</taxon>
        <taxon>Magnoliopsida</taxon>
        <taxon>eudicotyledons</taxon>
        <taxon>Gunneridae</taxon>
        <taxon>Pentapetalae</taxon>
        <taxon>rosids</taxon>
        <taxon>fabids</taxon>
        <taxon>Fabales</taxon>
        <taxon>Fabaceae</taxon>
        <taxon>Papilionoideae</taxon>
        <taxon>50 kb inversion clade</taxon>
        <taxon>genistoids sensu lato</taxon>
        <taxon>core genistoids</taxon>
        <taxon>Genisteae</taxon>
        <taxon>Lupinus</taxon>
    </lineage>
</organism>
<dbReference type="AlphaFoldDB" id="A0A1J7GLR4"/>
<dbReference type="GO" id="GO:0009903">
    <property type="term" value="P:chloroplast avoidance movement"/>
    <property type="evidence" value="ECO:0007669"/>
    <property type="project" value="TreeGrafter"/>
</dbReference>
<dbReference type="OMA" id="SKAQECD"/>
<reference evidence="4 5" key="1">
    <citation type="journal article" date="2017" name="Plant Biotechnol. J.">
        <title>A comprehensive draft genome sequence for lupin (Lupinus angustifolius), an emerging health food: insights into plant-microbe interactions and legume evolution.</title>
        <authorList>
            <person name="Hane J.K."/>
            <person name="Ming Y."/>
            <person name="Kamphuis L.G."/>
            <person name="Nelson M.N."/>
            <person name="Garg G."/>
            <person name="Atkins C.A."/>
            <person name="Bayer P.E."/>
            <person name="Bravo A."/>
            <person name="Bringans S."/>
            <person name="Cannon S."/>
            <person name="Edwards D."/>
            <person name="Foley R."/>
            <person name="Gao L.L."/>
            <person name="Harrison M.J."/>
            <person name="Huang W."/>
            <person name="Hurgobin B."/>
            <person name="Li S."/>
            <person name="Liu C.W."/>
            <person name="McGrath A."/>
            <person name="Morahan G."/>
            <person name="Murray J."/>
            <person name="Weller J."/>
            <person name="Jian J."/>
            <person name="Singh K.B."/>
        </authorList>
    </citation>
    <scope>NUCLEOTIDE SEQUENCE [LARGE SCALE GENOMIC DNA]</scope>
    <source>
        <strain evidence="5">cv. Tanjil</strain>
        <tissue evidence="4">Whole plant</tissue>
    </source>
</reference>
<dbReference type="GO" id="GO:0009904">
    <property type="term" value="P:chloroplast accumulation movement"/>
    <property type="evidence" value="ECO:0007669"/>
    <property type="project" value="TreeGrafter"/>
</dbReference>
<gene>
    <name evidence="4" type="ORF">TanjilG_12906</name>
</gene>
<proteinExistence type="inferred from homology"/>
<dbReference type="STRING" id="3871.A0A1J7GLR4"/>
<protein>
    <recommendedName>
        <fullName evidence="6">WEB family protein</fullName>
    </recommendedName>
</protein>